<dbReference type="InterPro" id="IPR020846">
    <property type="entry name" value="MFS_dom"/>
</dbReference>
<keyword evidence="2 5" id="KW-0812">Transmembrane</keyword>
<dbReference type="PROSITE" id="PS50850">
    <property type="entry name" value="MFS"/>
    <property type="match status" value="1"/>
</dbReference>
<evidence type="ECO:0000256" key="1">
    <source>
        <dbReference type="ARBA" id="ARBA00004141"/>
    </source>
</evidence>
<keyword evidence="4 5" id="KW-0472">Membrane</keyword>
<dbReference type="Gene3D" id="1.20.1720.10">
    <property type="entry name" value="Multidrug resistance protein D"/>
    <property type="match status" value="1"/>
</dbReference>
<organism evidence="7 8">
    <name type="scientific">Hydnomerulius pinastri MD-312</name>
    <dbReference type="NCBI Taxonomy" id="994086"/>
    <lineage>
        <taxon>Eukaryota</taxon>
        <taxon>Fungi</taxon>
        <taxon>Dikarya</taxon>
        <taxon>Basidiomycota</taxon>
        <taxon>Agaricomycotina</taxon>
        <taxon>Agaricomycetes</taxon>
        <taxon>Agaricomycetidae</taxon>
        <taxon>Boletales</taxon>
        <taxon>Boletales incertae sedis</taxon>
        <taxon>Leucogyrophana</taxon>
    </lineage>
</organism>
<evidence type="ECO:0000256" key="2">
    <source>
        <dbReference type="ARBA" id="ARBA00022692"/>
    </source>
</evidence>
<dbReference type="Proteomes" id="UP000053820">
    <property type="component" value="Unassembled WGS sequence"/>
</dbReference>
<feature type="transmembrane region" description="Helical" evidence="5">
    <location>
        <begin position="63"/>
        <end position="86"/>
    </location>
</feature>
<feature type="transmembrane region" description="Helical" evidence="5">
    <location>
        <begin position="152"/>
        <end position="173"/>
    </location>
</feature>
<dbReference type="CDD" id="cd17502">
    <property type="entry name" value="MFS_Azr1_MDR_like"/>
    <property type="match status" value="1"/>
</dbReference>
<feature type="transmembrane region" description="Helical" evidence="5">
    <location>
        <begin position="357"/>
        <end position="377"/>
    </location>
</feature>
<name>A0A0C9VZI3_9AGAM</name>
<feature type="domain" description="Major facilitator superfamily (MFS) profile" evidence="6">
    <location>
        <begin position="29"/>
        <end position="521"/>
    </location>
</feature>
<evidence type="ECO:0000256" key="3">
    <source>
        <dbReference type="ARBA" id="ARBA00022989"/>
    </source>
</evidence>
<dbReference type="AlphaFoldDB" id="A0A0C9VZI3"/>
<accession>A0A0C9VZI3</accession>
<feature type="transmembrane region" description="Helical" evidence="5">
    <location>
        <begin position="93"/>
        <end position="113"/>
    </location>
</feature>
<evidence type="ECO:0000259" key="6">
    <source>
        <dbReference type="PROSITE" id="PS50850"/>
    </source>
</evidence>
<dbReference type="Gene3D" id="1.20.1250.20">
    <property type="entry name" value="MFS general substrate transporter like domains"/>
    <property type="match status" value="1"/>
</dbReference>
<feature type="transmembrane region" description="Helical" evidence="5">
    <location>
        <begin position="389"/>
        <end position="410"/>
    </location>
</feature>
<dbReference type="GO" id="GO:0005886">
    <property type="term" value="C:plasma membrane"/>
    <property type="evidence" value="ECO:0007669"/>
    <property type="project" value="TreeGrafter"/>
</dbReference>
<dbReference type="HOGENOM" id="CLU_000960_22_1_1"/>
<feature type="transmembrane region" description="Helical" evidence="5">
    <location>
        <begin position="26"/>
        <end position="51"/>
    </location>
</feature>
<dbReference type="InterPro" id="IPR011701">
    <property type="entry name" value="MFS"/>
</dbReference>
<feature type="transmembrane region" description="Helical" evidence="5">
    <location>
        <begin position="293"/>
        <end position="312"/>
    </location>
</feature>
<gene>
    <name evidence="7" type="ORF">HYDPIDRAFT_44277</name>
</gene>
<protein>
    <recommendedName>
        <fullName evidence="6">Major facilitator superfamily (MFS) profile domain-containing protein</fullName>
    </recommendedName>
</protein>
<dbReference type="InterPro" id="IPR036259">
    <property type="entry name" value="MFS_trans_sf"/>
</dbReference>
<evidence type="ECO:0000256" key="4">
    <source>
        <dbReference type="ARBA" id="ARBA00023136"/>
    </source>
</evidence>
<feature type="transmembrane region" description="Helical" evidence="5">
    <location>
        <begin position="498"/>
        <end position="516"/>
    </location>
</feature>
<dbReference type="SUPFAM" id="SSF103473">
    <property type="entry name" value="MFS general substrate transporter"/>
    <property type="match status" value="1"/>
</dbReference>
<keyword evidence="8" id="KW-1185">Reference proteome</keyword>
<feature type="transmembrane region" description="Helical" evidence="5">
    <location>
        <begin position="223"/>
        <end position="242"/>
    </location>
</feature>
<feature type="transmembrane region" description="Helical" evidence="5">
    <location>
        <begin position="254"/>
        <end position="273"/>
    </location>
</feature>
<feature type="transmembrane region" description="Helical" evidence="5">
    <location>
        <begin position="119"/>
        <end position="140"/>
    </location>
</feature>
<keyword evidence="3 5" id="KW-1133">Transmembrane helix</keyword>
<dbReference type="PANTHER" id="PTHR23501:SF198">
    <property type="entry name" value="AZOLE RESISTANCE PROTEIN 1-RELATED"/>
    <property type="match status" value="1"/>
</dbReference>
<feature type="transmembrane region" description="Helical" evidence="5">
    <location>
        <begin position="422"/>
        <end position="446"/>
    </location>
</feature>
<reference evidence="7 8" key="1">
    <citation type="submission" date="2014-04" db="EMBL/GenBank/DDBJ databases">
        <title>Evolutionary Origins and Diversification of the Mycorrhizal Mutualists.</title>
        <authorList>
            <consortium name="DOE Joint Genome Institute"/>
            <consortium name="Mycorrhizal Genomics Consortium"/>
            <person name="Kohler A."/>
            <person name="Kuo A."/>
            <person name="Nagy L.G."/>
            <person name="Floudas D."/>
            <person name="Copeland A."/>
            <person name="Barry K.W."/>
            <person name="Cichocki N."/>
            <person name="Veneault-Fourrey C."/>
            <person name="LaButti K."/>
            <person name="Lindquist E.A."/>
            <person name="Lipzen A."/>
            <person name="Lundell T."/>
            <person name="Morin E."/>
            <person name="Murat C."/>
            <person name="Riley R."/>
            <person name="Ohm R."/>
            <person name="Sun H."/>
            <person name="Tunlid A."/>
            <person name="Henrissat B."/>
            <person name="Grigoriev I.V."/>
            <person name="Hibbett D.S."/>
            <person name="Martin F."/>
        </authorList>
    </citation>
    <scope>NUCLEOTIDE SEQUENCE [LARGE SCALE GENOMIC DNA]</scope>
    <source>
        <strain evidence="7 8">MD-312</strain>
    </source>
</reference>
<feature type="transmembrane region" description="Helical" evidence="5">
    <location>
        <begin position="332"/>
        <end position="350"/>
    </location>
</feature>
<dbReference type="Pfam" id="PF07690">
    <property type="entry name" value="MFS_1"/>
    <property type="match status" value="1"/>
</dbReference>
<feature type="transmembrane region" description="Helical" evidence="5">
    <location>
        <begin position="179"/>
        <end position="202"/>
    </location>
</feature>
<dbReference type="PANTHER" id="PTHR23501">
    <property type="entry name" value="MAJOR FACILITATOR SUPERFAMILY"/>
    <property type="match status" value="1"/>
</dbReference>
<dbReference type="OrthoDB" id="10021397at2759"/>
<proteinExistence type="predicted"/>
<dbReference type="GO" id="GO:0022857">
    <property type="term" value="F:transmembrane transporter activity"/>
    <property type="evidence" value="ECO:0007669"/>
    <property type="project" value="InterPro"/>
</dbReference>
<comment type="subcellular location">
    <subcellularLocation>
        <location evidence="1">Membrane</location>
        <topology evidence="1">Multi-pass membrane protein</topology>
    </subcellularLocation>
</comment>
<evidence type="ECO:0000313" key="8">
    <source>
        <dbReference type="Proteomes" id="UP000053820"/>
    </source>
</evidence>
<evidence type="ECO:0000313" key="7">
    <source>
        <dbReference type="EMBL" id="KIJ58908.1"/>
    </source>
</evidence>
<dbReference type="PRINTS" id="PR01036">
    <property type="entry name" value="TCRTETB"/>
</dbReference>
<dbReference type="EMBL" id="KN839905">
    <property type="protein sequence ID" value="KIJ58908.1"/>
    <property type="molecule type" value="Genomic_DNA"/>
</dbReference>
<sequence>MSPAKFDAISDGDSVPKSQYLDGKQLLVVFIGLLVAVLLVALDQTIVATALPRIVSYFDALSNVTWVVTAYYLTQGGCMLVVGQILMLSRKKIVFLAAIALFEIGSLICAVAPSMNVLIFGRAVAGCGAAGIQISVATIIPDITPLEKRPILFASFGGIIGISTVAGPILGGAFTDHLTWRWCFWINLPCGAFAVLLVLLFLKNNPPAVSPDSVGGRSTWLRIDWIGAILVIGFFTSLLLPLQWGGNTKPWDSATVIVLFVVSGVLLAMFLAWERYRGEQAMIPLNVIANRTALGCAISGFLGYFTLLFATYYLPLWYQAHGSTATRSGLDILPFLISVIVAAGISGGIVTKTGRYWWFLLFGPFLTIIGSGLLYTLNADSSSARLTGYQILYGAGIGAVFQNVIVAVQAEYADNESLIPQATSFVSFCQILGGIVSISMAGSIFANELRTDLTKYAPDLTDALRSAILQSVTAIQALPTEALKSEVIAAYARSLDPVFILGVPAAALASLSAVMIRNHDLRERGKEAKRGVGAA</sequence>
<evidence type="ECO:0000256" key="5">
    <source>
        <dbReference type="SAM" id="Phobius"/>
    </source>
</evidence>